<dbReference type="Proteomes" id="UP000196158">
    <property type="component" value="Unassembled WGS sequence"/>
</dbReference>
<dbReference type="AlphaFoldDB" id="A0A1X7QZT0"/>
<name>A0A1X7QZT0_9SACH</name>
<organism evidence="1 2">
    <name type="scientific">Maudiozyma saulgeensis</name>
    <dbReference type="NCBI Taxonomy" id="1789683"/>
    <lineage>
        <taxon>Eukaryota</taxon>
        <taxon>Fungi</taxon>
        <taxon>Dikarya</taxon>
        <taxon>Ascomycota</taxon>
        <taxon>Saccharomycotina</taxon>
        <taxon>Saccharomycetes</taxon>
        <taxon>Saccharomycetales</taxon>
        <taxon>Saccharomycetaceae</taxon>
        <taxon>Maudiozyma</taxon>
    </lineage>
</organism>
<evidence type="ECO:0000313" key="2">
    <source>
        <dbReference type="Proteomes" id="UP000196158"/>
    </source>
</evidence>
<dbReference type="EMBL" id="FXLY01000003">
    <property type="protein sequence ID" value="SMN18915.1"/>
    <property type="molecule type" value="Genomic_DNA"/>
</dbReference>
<proteinExistence type="predicted"/>
<sequence>MGIEDSLKTLLQDTDKATAVDLTYWSSYKGCYQVAFQDVQTDTVYVLAIEEGLTNNPFVGTITFPSIAKQCEEQGIASNASVIQIWKRVKNCVLQETLDSFDVSESQFKISVTVTDILKVFFTIPCIKVKDCQLVSIIMGSLVKYVSTTAQRCMEETRKVICIIKEKDKNIEYLKVLVKDLGGGQILEKHAPVGSVNHAVLKPFDEVHLRDQIVADMPNDNQGFHTKDIFEVGKTYINANRTPIHDQLDNQVLPKESDIVIPGIGSTLRHYQDSKLQGHFKHSINSDDQSDNLASIGKHLVVSNCDENSNSAKVIGPIIKTNKKRKFGRVKTGKPS</sequence>
<protein>
    <submittedName>
        <fullName evidence="1">Uncharacterized protein</fullName>
    </submittedName>
</protein>
<reference evidence="1 2" key="1">
    <citation type="submission" date="2017-04" db="EMBL/GenBank/DDBJ databases">
        <authorList>
            <person name="Afonso C.L."/>
            <person name="Miller P.J."/>
            <person name="Scott M.A."/>
            <person name="Spackman E."/>
            <person name="Goraichik I."/>
            <person name="Dimitrov K.M."/>
            <person name="Suarez D.L."/>
            <person name="Swayne D.E."/>
        </authorList>
    </citation>
    <scope>NUCLEOTIDE SEQUENCE [LARGE SCALE GENOMIC DNA]</scope>
</reference>
<keyword evidence="2" id="KW-1185">Reference proteome</keyword>
<accession>A0A1X7QZT0</accession>
<evidence type="ECO:0000313" key="1">
    <source>
        <dbReference type="EMBL" id="SMN18915.1"/>
    </source>
</evidence>
<gene>
    <name evidence="1" type="ORF">KASA_0P00297G</name>
</gene>
<dbReference type="OrthoDB" id="4067626at2759"/>